<dbReference type="AlphaFoldDB" id="A0A0D2JHV4"/>
<proteinExistence type="predicted"/>
<dbReference type="Pfam" id="PF01035">
    <property type="entry name" value="DNA_binding_1"/>
    <property type="match status" value="1"/>
</dbReference>
<sequence>MTRSEETEWWINAVYEAIQQIPPGRVTTYKHIASLLGTPQRARQVGVCLSNLHRGPTTATATTTKDHLGHDDTGTDERPIEHYNLDSVPWQRVINSKGMISHRAPGWASLQAELLRREGVQVDDDGMGEYYIDFATFGWVPDGLPDENEEEA</sequence>
<dbReference type="EMBL" id="KN848100">
    <property type="protein sequence ID" value="KIX92772.1"/>
    <property type="molecule type" value="Genomic_DNA"/>
</dbReference>
<organism evidence="4 5">
    <name type="scientific">Fonsecaea multimorphosa CBS 102226</name>
    <dbReference type="NCBI Taxonomy" id="1442371"/>
    <lineage>
        <taxon>Eukaryota</taxon>
        <taxon>Fungi</taxon>
        <taxon>Dikarya</taxon>
        <taxon>Ascomycota</taxon>
        <taxon>Pezizomycotina</taxon>
        <taxon>Eurotiomycetes</taxon>
        <taxon>Chaetothyriomycetidae</taxon>
        <taxon>Chaetothyriales</taxon>
        <taxon>Herpotrichiellaceae</taxon>
        <taxon>Fonsecaea</taxon>
    </lineage>
</organism>
<dbReference type="GO" id="GO:0006281">
    <property type="term" value="P:DNA repair"/>
    <property type="evidence" value="ECO:0007669"/>
    <property type="project" value="InterPro"/>
</dbReference>
<dbReference type="PANTHER" id="PTHR42942:SF1">
    <property type="entry name" value="ALKYLTRANSFERASE-LIKE PROTEIN 1"/>
    <property type="match status" value="1"/>
</dbReference>
<keyword evidence="1" id="KW-0227">DNA damage</keyword>
<dbReference type="Proteomes" id="UP000053411">
    <property type="component" value="Unassembled WGS sequence"/>
</dbReference>
<dbReference type="OrthoDB" id="2548197at2759"/>
<feature type="region of interest" description="Disordered" evidence="2">
    <location>
        <begin position="57"/>
        <end position="79"/>
    </location>
</feature>
<evidence type="ECO:0000313" key="5">
    <source>
        <dbReference type="Proteomes" id="UP000053411"/>
    </source>
</evidence>
<reference evidence="4 5" key="1">
    <citation type="submission" date="2015-01" db="EMBL/GenBank/DDBJ databases">
        <title>The Genome Sequence of Fonsecaea multimorphosa CBS 102226.</title>
        <authorList>
            <consortium name="The Broad Institute Genomics Platform"/>
            <person name="Cuomo C."/>
            <person name="de Hoog S."/>
            <person name="Gorbushina A."/>
            <person name="Stielow B."/>
            <person name="Teixiera M."/>
            <person name="Abouelleil A."/>
            <person name="Chapman S.B."/>
            <person name="Priest M."/>
            <person name="Young S.K."/>
            <person name="Wortman J."/>
            <person name="Nusbaum C."/>
            <person name="Birren B."/>
        </authorList>
    </citation>
    <scope>NUCLEOTIDE SEQUENCE [LARGE SCALE GENOMIC DNA]</scope>
    <source>
        <strain evidence="4 5">CBS 102226</strain>
    </source>
</reference>
<feature type="compositionally biased region" description="Basic and acidic residues" evidence="2">
    <location>
        <begin position="64"/>
        <end position="79"/>
    </location>
</feature>
<keyword evidence="5" id="KW-1185">Reference proteome</keyword>
<dbReference type="InterPro" id="IPR014048">
    <property type="entry name" value="MethylDNA_cys_MeTrfase_DNA-bd"/>
</dbReference>
<name>A0A0D2JHV4_9EURO</name>
<evidence type="ECO:0000256" key="2">
    <source>
        <dbReference type="SAM" id="MobiDB-lite"/>
    </source>
</evidence>
<evidence type="ECO:0000313" key="4">
    <source>
        <dbReference type="EMBL" id="KIX92772.1"/>
    </source>
</evidence>
<dbReference type="CDD" id="cd06445">
    <property type="entry name" value="ATase"/>
    <property type="match status" value="1"/>
</dbReference>
<dbReference type="InterPro" id="IPR036217">
    <property type="entry name" value="MethylDNA_cys_MeTrfase_DNAb"/>
</dbReference>
<dbReference type="GO" id="GO:0003824">
    <property type="term" value="F:catalytic activity"/>
    <property type="evidence" value="ECO:0007669"/>
    <property type="project" value="InterPro"/>
</dbReference>
<dbReference type="GeneID" id="27717181"/>
<gene>
    <name evidence="4" type="ORF">Z520_11435</name>
</gene>
<evidence type="ECO:0000259" key="3">
    <source>
        <dbReference type="Pfam" id="PF01035"/>
    </source>
</evidence>
<accession>A0A0D2JHV4</accession>
<dbReference type="InterPro" id="IPR036388">
    <property type="entry name" value="WH-like_DNA-bd_sf"/>
</dbReference>
<dbReference type="InterPro" id="IPR052520">
    <property type="entry name" value="ATL_DNA_repair"/>
</dbReference>
<dbReference type="Gene3D" id="1.10.10.10">
    <property type="entry name" value="Winged helix-like DNA-binding domain superfamily/Winged helix DNA-binding domain"/>
    <property type="match status" value="1"/>
</dbReference>
<dbReference type="VEuPathDB" id="FungiDB:Z520_11435"/>
<evidence type="ECO:0000256" key="1">
    <source>
        <dbReference type="ARBA" id="ARBA00022763"/>
    </source>
</evidence>
<dbReference type="SUPFAM" id="SSF46767">
    <property type="entry name" value="Methylated DNA-protein cysteine methyltransferase, C-terminal domain"/>
    <property type="match status" value="1"/>
</dbReference>
<feature type="domain" description="Methylated-DNA-[protein]-cysteine S-methyltransferase DNA binding" evidence="3">
    <location>
        <begin position="12"/>
        <end position="52"/>
    </location>
</feature>
<dbReference type="RefSeq" id="XP_016626895.1">
    <property type="nucleotide sequence ID" value="XM_016781924.1"/>
</dbReference>
<dbReference type="PANTHER" id="PTHR42942">
    <property type="entry name" value="6-O-METHYLGUANINE DNA METHYLTRANSFERASE"/>
    <property type="match status" value="1"/>
</dbReference>
<protein>
    <recommendedName>
        <fullName evidence="3">Methylated-DNA-[protein]-cysteine S-methyltransferase DNA binding domain-containing protein</fullName>
    </recommendedName>
</protein>